<dbReference type="AlphaFoldDB" id="A0A081PLR7"/>
<sequence length="109" mass="12617">MKWVYDELSTGKWFIDQIWKAASDKGLKTGRKNFWQIIRNPIYCGRIPIAKYKEEEAHTVMGQHKAIVSERIYYKAMDVLNGRNKPKKTTISSPDALPLRGFLICPRCG</sequence>
<dbReference type="RefSeq" id="WP_051759487.1">
    <property type="nucleotide sequence ID" value="NZ_JNFF01000009.1"/>
</dbReference>
<dbReference type="Pfam" id="PF07508">
    <property type="entry name" value="Recombinase"/>
    <property type="match status" value="1"/>
</dbReference>
<dbReference type="InterPro" id="IPR011109">
    <property type="entry name" value="DNA_bind_recombinase_dom"/>
</dbReference>
<evidence type="ECO:0000259" key="1">
    <source>
        <dbReference type="Pfam" id="PF07508"/>
    </source>
</evidence>
<evidence type="ECO:0000313" key="3">
    <source>
        <dbReference type="Proteomes" id="UP000028007"/>
    </source>
</evidence>
<dbReference type="GO" id="GO:0003677">
    <property type="term" value="F:DNA binding"/>
    <property type="evidence" value="ECO:0007669"/>
    <property type="project" value="InterPro"/>
</dbReference>
<dbReference type="OrthoDB" id="9815006at2"/>
<proteinExistence type="predicted"/>
<organism evidence="2 3">
    <name type="scientific">Pedobacter antarcticus 4BY</name>
    <dbReference type="NCBI Taxonomy" id="1358423"/>
    <lineage>
        <taxon>Bacteria</taxon>
        <taxon>Pseudomonadati</taxon>
        <taxon>Bacteroidota</taxon>
        <taxon>Sphingobacteriia</taxon>
        <taxon>Sphingobacteriales</taxon>
        <taxon>Sphingobacteriaceae</taxon>
        <taxon>Pedobacter</taxon>
    </lineage>
</organism>
<dbReference type="Gene3D" id="3.90.1750.20">
    <property type="entry name" value="Putative Large Serine Recombinase, Chain B, Domain 2"/>
    <property type="match status" value="1"/>
</dbReference>
<dbReference type="eggNOG" id="COG1961">
    <property type="taxonomic scope" value="Bacteria"/>
</dbReference>
<name>A0A081PLR7_9SPHI</name>
<gene>
    <name evidence="2" type="ORF">N180_15310</name>
</gene>
<accession>A0A081PLR7</accession>
<keyword evidence="3" id="KW-1185">Reference proteome</keyword>
<protein>
    <recommendedName>
        <fullName evidence="1">Recombinase domain-containing protein</fullName>
    </recommendedName>
</protein>
<feature type="domain" description="Recombinase" evidence="1">
    <location>
        <begin position="2"/>
        <end position="81"/>
    </location>
</feature>
<dbReference type="GO" id="GO:0000150">
    <property type="term" value="F:DNA strand exchange activity"/>
    <property type="evidence" value="ECO:0007669"/>
    <property type="project" value="InterPro"/>
</dbReference>
<dbReference type="Proteomes" id="UP000028007">
    <property type="component" value="Unassembled WGS sequence"/>
</dbReference>
<comment type="caution">
    <text evidence="2">The sequence shown here is derived from an EMBL/GenBank/DDBJ whole genome shotgun (WGS) entry which is preliminary data.</text>
</comment>
<evidence type="ECO:0000313" key="2">
    <source>
        <dbReference type="EMBL" id="KEQ31640.1"/>
    </source>
</evidence>
<dbReference type="InterPro" id="IPR038109">
    <property type="entry name" value="DNA_bind_recomb_sf"/>
</dbReference>
<dbReference type="EMBL" id="JNFF01000009">
    <property type="protein sequence ID" value="KEQ31640.1"/>
    <property type="molecule type" value="Genomic_DNA"/>
</dbReference>
<reference evidence="2 3" key="1">
    <citation type="journal article" date="1992" name="Int. J. Syst. Bacteriol.">
        <title>Sphingobacterium antarcticus sp. nov. a Psychrotrophic Bacterium from the Soils of Schirmacher Oasis, Antarctica.</title>
        <authorList>
            <person name="Shivaji S."/>
            <person name="Ray M.K."/>
            <person name="Rao N.S."/>
            <person name="Saiserr L."/>
            <person name="Jagannadham M.V."/>
            <person name="Kumar G.S."/>
            <person name="Reddy G."/>
            <person name="Bhargava P.M."/>
        </authorList>
    </citation>
    <scope>NUCLEOTIDE SEQUENCE [LARGE SCALE GENOMIC DNA]</scope>
    <source>
        <strain evidence="2 3">4BY</strain>
    </source>
</reference>